<evidence type="ECO:0000313" key="2">
    <source>
        <dbReference type="Proteomes" id="UP000254033"/>
    </source>
</evidence>
<proteinExistence type="predicted"/>
<organism evidence="1 2">
    <name type="scientific">Legionella feeleii</name>
    <dbReference type="NCBI Taxonomy" id="453"/>
    <lineage>
        <taxon>Bacteria</taxon>
        <taxon>Pseudomonadati</taxon>
        <taxon>Pseudomonadota</taxon>
        <taxon>Gammaproteobacteria</taxon>
        <taxon>Legionellales</taxon>
        <taxon>Legionellaceae</taxon>
        <taxon>Legionella</taxon>
    </lineage>
</organism>
<dbReference type="RefSeq" id="WP_115174401.1">
    <property type="nucleotide sequence ID" value="NZ_UGNY01000001.1"/>
</dbReference>
<accession>A0A378IQB3</accession>
<evidence type="ECO:0000313" key="1">
    <source>
        <dbReference type="EMBL" id="STX37253.1"/>
    </source>
</evidence>
<protein>
    <submittedName>
        <fullName evidence="1">Uncharacterized protein</fullName>
    </submittedName>
</protein>
<dbReference type="Proteomes" id="UP000254033">
    <property type="component" value="Unassembled WGS sequence"/>
</dbReference>
<dbReference type="AlphaFoldDB" id="A0A378IQB3"/>
<gene>
    <name evidence="1" type="ORF">NCTC11978_00414</name>
</gene>
<sequence>MPSTIVPMGTYTVKKKRTAGPTDEIVSPGAQTCVVVVLESPHGVAVAHIDTPVVAAKITSAMITELQTMGEGAITARLYGGDYGNPVSSSASISNPIYEELNKRHISYSHKDYHLTSGLFLAAAATLWALSSLGPESPLVALACIGLAYKATSILSSVLPENWQPRCLGNNIDVCVNVAIGRVRLVKDNEEHIRVFLSEARNRLIGGDQWGRITARANLNPTDPGNEQGLAMVRV</sequence>
<name>A0A378IQB3_9GAMM</name>
<dbReference type="EMBL" id="UGNY01000001">
    <property type="protein sequence ID" value="STX37253.1"/>
    <property type="molecule type" value="Genomic_DNA"/>
</dbReference>
<reference evidence="1 2" key="1">
    <citation type="submission" date="2018-06" db="EMBL/GenBank/DDBJ databases">
        <authorList>
            <consortium name="Pathogen Informatics"/>
            <person name="Doyle S."/>
        </authorList>
    </citation>
    <scope>NUCLEOTIDE SEQUENCE [LARGE SCALE GENOMIC DNA]</scope>
    <source>
        <strain evidence="1 2">NCTC11978</strain>
    </source>
</reference>